<name>A0A0A8ZNK3_ARUDO</name>
<evidence type="ECO:0000313" key="1">
    <source>
        <dbReference type="EMBL" id="JAD40381.1"/>
    </source>
</evidence>
<dbReference type="EMBL" id="GBRH01257514">
    <property type="protein sequence ID" value="JAD40381.1"/>
    <property type="molecule type" value="Transcribed_RNA"/>
</dbReference>
<reference evidence="1" key="1">
    <citation type="submission" date="2014-09" db="EMBL/GenBank/DDBJ databases">
        <authorList>
            <person name="Magalhaes I.L.F."/>
            <person name="Oliveira U."/>
            <person name="Santos F.R."/>
            <person name="Vidigal T.H.D.A."/>
            <person name="Brescovit A.D."/>
            <person name="Santos A.J."/>
        </authorList>
    </citation>
    <scope>NUCLEOTIDE SEQUENCE</scope>
    <source>
        <tissue evidence="1">Shoot tissue taken approximately 20 cm above the soil surface</tissue>
    </source>
</reference>
<protein>
    <submittedName>
        <fullName evidence="1">Uncharacterized protein</fullName>
    </submittedName>
</protein>
<proteinExistence type="predicted"/>
<dbReference type="AlphaFoldDB" id="A0A0A8ZNK3"/>
<reference evidence="1" key="2">
    <citation type="journal article" date="2015" name="Data Brief">
        <title>Shoot transcriptome of the giant reed, Arundo donax.</title>
        <authorList>
            <person name="Barrero R.A."/>
            <person name="Guerrero F.D."/>
            <person name="Moolhuijzen P."/>
            <person name="Goolsby J.A."/>
            <person name="Tidwell J."/>
            <person name="Bellgard S.E."/>
            <person name="Bellgard M.I."/>
        </authorList>
    </citation>
    <scope>NUCLEOTIDE SEQUENCE</scope>
    <source>
        <tissue evidence="1">Shoot tissue taken approximately 20 cm above the soil surface</tissue>
    </source>
</reference>
<organism evidence="1">
    <name type="scientific">Arundo donax</name>
    <name type="common">Giant reed</name>
    <name type="synonym">Donax arundinaceus</name>
    <dbReference type="NCBI Taxonomy" id="35708"/>
    <lineage>
        <taxon>Eukaryota</taxon>
        <taxon>Viridiplantae</taxon>
        <taxon>Streptophyta</taxon>
        <taxon>Embryophyta</taxon>
        <taxon>Tracheophyta</taxon>
        <taxon>Spermatophyta</taxon>
        <taxon>Magnoliopsida</taxon>
        <taxon>Liliopsida</taxon>
        <taxon>Poales</taxon>
        <taxon>Poaceae</taxon>
        <taxon>PACMAD clade</taxon>
        <taxon>Arundinoideae</taxon>
        <taxon>Arundineae</taxon>
        <taxon>Arundo</taxon>
    </lineage>
</organism>
<sequence length="26" mass="2809">MKLILSGHNISGFRIVLAVLLLSSLL</sequence>
<accession>A0A0A8ZNK3</accession>